<keyword evidence="1" id="KW-0472">Membrane</keyword>
<evidence type="ECO:0000313" key="2">
    <source>
        <dbReference type="EMBL" id="GCC49834.1"/>
    </source>
</evidence>
<reference evidence="2 3" key="1">
    <citation type="submission" date="2018-11" db="EMBL/GenBank/DDBJ databases">
        <title>Chryseotalea sanarue gen. nov., sp., nov., a member of the family Cytophagaceae, isolated from a brackish lake in Hamamatsu Japan.</title>
        <authorList>
            <person name="Maejima Y."/>
            <person name="Iino T."/>
            <person name="Muraguchi Y."/>
            <person name="Fukuda K."/>
            <person name="Ohkuma M."/>
            <person name="Moriuchi R."/>
            <person name="Dohra H."/>
            <person name="Kimbara K."/>
            <person name="Shintani M."/>
        </authorList>
    </citation>
    <scope>NUCLEOTIDE SEQUENCE [LARGE SCALE GENOMIC DNA]</scope>
    <source>
        <strain evidence="2 3">Ys</strain>
    </source>
</reference>
<evidence type="ECO:0000313" key="3">
    <source>
        <dbReference type="Proteomes" id="UP000288227"/>
    </source>
</evidence>
<dbReference type="RefSeq" id="WP_127120503.1">
    <property type="nucleotide sequence ID" value="NZ_BHXQ01000001.1"/>
</dbReference>
<evidence type="ECO:0000256" key="1">
    <source>
        <dbReference type="SAM" id="Phobius"/>
    </source>
</evidence>
<sequence length="248" mass="29222">MKKTIYNSAPIQRSEIDRNQLAKYIDSTAMPKLILEVFIRKNFGERYFTFWSAIKATLVLAVLPLFILYFPRIFFIPKFRLQPIQWPDFFWSYATWYVFTIAFLIVAYKRHEETRRRSNEYDFETDSLYAGDIHPRFLKNKTFGEPNIKTIETLSEPAFFFVIGIALIIFGQSLGMLLVLCSILYSWNSRLQYKIGHHRTLDTIEERLFNNQKFETYVDKVKATPDGAVRERVDDTGIAKNDDVFEAS</sequence>
<feature type="transmembrane region" description="Helical" evidence="1">
    <location>
        <begin position="90"/>
        <end position="108"/>
    </location>
</feature>
<comment type="caution">
    <text evidence="2">The sequence shown here is derived from an EMBL/GenBank/DDBJ whole genome shotgun (WGS) entry which is preliminary data.</text>
</comment>
<name>A0A401U4F7_9BACT</name>
<keyword evidence="1" id="KW-1133">Transmembrane helix</keyword>
<gene>
    <name evidence="2" type="ORF">SanaruYs_00480</name>
</gene>
<proteinExistence type="predicted"/>
<dbReference type="Proteomes" id="UP000288227">
    <property type="component" value="Unassembled WGS sequence"/>
</dbReference>
<dbReference type="AlphaFoldDB" id="A0A401U4F7"/>
<keyword evidence="3" id="KW-1185">Reference proteome</keyword>
<feature type="transmembrane region" description="Helical" evidence="1">
    <location>
        <begin position="158"/>
        <end position="187"/>
    </location>
</feature>
<keyword evidence="1" id="KW-0812">Transmembrane</keyword>
<organism evidence="2 3">
    <name type="scientific">Chryseotalea sanaruensis</name>
    <dbReference type="NCBI Taxonomy" id="2482724"/>
    <lineage>
        <taxon>Bacteria</taxon>
        <taxon>Pseudomonadati</taxon>
        <taxon>Bacteroidota</taxon>
        <taxon>Cytophagia</taxon>
        <taxon>Cytophagales</taxon>
        <taxon>Chryseotaleaceae</taxon>
        <taxon>Chryseotalea</taxon>
    </lineage>
</organism>
<dbReference type="OrthoDB" id="676747at2"/>
<feature type="transmembrane region" description="Helical" evidence="1">
    <location>
        <begin position="48"/>
        <end position="70"/>
    </location>
</feature>
<accession>A0A401U4F7</accession>
<protein>
    <submittedName>
        <fullName evidence="2">Uncharacterized protein</fullName>
    </submittedName>
</protein>
<dbReference type="EMBL" id="BHXQ01000001">
    <property type="protein sequence ID" value="GCC49834.1"/>
    <property type="molecule type" value="Genomic_DNA"/>
</dbReference>